<keyword evidence="3" id="KW-0560">Oxidoreductase</keyword>
<protein>
    <submittedName>
        <fullName evidence="4">Uncharacterized protein</fullName>
    </submittedName>
</protein>
<name>A0AA40ADB3_9PEZI</name>
<dbReference type="PROSITE" id="PS00061">
    <property type="entry name" value="ADH_SHORT"/>
    <property type="match status" value="1"/>
</dbReference>
<evidence type="ECO:0000313" key="5">
    <source>
        <dbReference type="Proteomes" id="UP001172101"/>
    </source>
</evidence>
<evidence type="ECO:0000256" key="2">
    <source>
        <dbReference type="ARBA" id="ARBA00022857"/>
    </source>
</evidence>
<dbReference type="GO" id="GO:0005737">
    <property type="term" value="C:cytoplasm"/>
    <property type="evidence" value="ECO:0007669"/>
    <property type="project" value="TreeGrafter"/>
</dbReference>
<reference evidence="4" key="1">
    <citation type="submission" date="2023-06" db="EMBL/GenBank/DDBJ databases">
        <title>Genome-scale phylogeny and comparative genomics of the fungal order Sordariales.</title>
        <authorList>
            <consortium name="Lawrence Berkeley National Laboratory"/>
            <person name="Hensen N."/>
            <person name="Bonometti L."/>
            <person name="Westerberg I."/>
            <person name="Brannstrom I.O."/>
            <person name="Guillou S."/>
            <person name="Cros-Aarteil S."/>
            <person name="Calhoun S."/>
            <person name="Haridas S."/>
            <person name="Kuo A."/>
            <person name="Mondo S."/>
            <person name="Pangilinan J."/>
            <person name="Riley R."/>
            <person name="LaButti K."/>
            <person name="Andreopoulos B."/>
            <person name="Lipzen A."/>
            <person name="Chen C."/>
            <person name="Yanf M."/>
            <person name="Daum C."/>
            <person name="Ng V."/>
            <person name="Clum A."/>
            <person name="Steindorff A."/>
            <person name="Ohm R."/>
            <person name="Martin F."/>
            <person name="Silar P."/>
            <person name="Natvig D."/>
            <person name="Lalanne C."/>
            <person name="Gautier V."/>
            <person name="Ament-velasquez S.L."/>
            <person name="Kruys A."/>
            <person name="Hutchinson M.I."/>
            <person name="Powell A.J."/>
            <person name="Barry K."/>
            <person name="Miller A.N."/>
            <person name="Grigoriev I.V."/>
            <person name="Debuchy R."/>
            <person name="Gladieux P."/>
            <person name="Thoren M.H."/>
            <person name="Johannesson H."/>
        </authorList>
    </citation>
    <scope>NUCLEOTIDE SEQUENCE</scope>
    <source>
        <strain evidence="4">SMH2392-1A</strain>
    </source>
</reference>
<organism evidence="4 5">
    <name type="scientific">Lasiosphaeria miniovina</name>
    <dbReference type="NCBI Taxonomy" id="1954250"/>
    <lineage>
        <taxon>Eukaryota</taxon>
        <taxon>Fungi</taxon>
        <taxon>Dikarya</taxon>
        <taxon>Ascomycota</taxon>
        <taxon>Pezizomycotina</taxon>
        <taxon>Sordariomycetes</taxon>
        <taxon>Sordariomycetidae</taxon>
        <taxon>Sordariales</taxon>
        <taxon>Lasiosphaeriaceae</taxon>
        <taxon>Lasiosphaeria</taxon>
    </lineage>
</organism>
<dbReference type="InterPro" id="IPR002347">
    <property type="entry name" value="SDR_fam"/>
</dbReference>
<dbReference type="GeneID" id="85317940"/>
<proteinExistence type="inferred from homology"/>
<evidence type="ECO:0000313" key="4">
    <source>
        <dbReference type="EMBL" id="KAK0713768.1"/>
    </source>
</evidence>
<sequence>MAEITYSATAAEQLRDKVVVITGGAQGIGAATVTLLHALGAHVFFGDWDARHGTQLEADLHSEKGKGIDSHGAGTAHFTQVDVRNYQSQLALFDAAHQKHGRVDVAISCAAVKEPSGWFEPESLDLATIRTEPVPITSALDINLTSVVHFARLALAYMKETETTPPLSLGSAPSKSIVLVSSIAGITPAPGLFAYAAAKHGVVGLMRALAPWTPHQFAGLRVNAICPWATATQLLPGALRDRWTAEKMPLNTPADVARFIVQCAADGGINGNAVFVSGGRGFDTEAGVERTQPLWMGEENSEQFQKGQRILGLGGDW</sequence>
<keyword evidence="5" id="KW-1185">Reference proteome</keyword>
<dbReference type="PRINTS" id="PR00081">
    <property type="entry name" value="GDHRDH"/>
</dbReference>
<keyword evidence="2" id="KW-0521">NADP</keyword>
<comment type="caution">
    <text evidence="4">The sequence shown here is derived from an EMBL/GenBank/DDBJ whole genome shotgun (WGS) entry which is preliminary data.</text>
</comment>
<dbReference type="SUPFAM" id="SSF51735">
    <property type="entry name" value="NAD(P)-binding Rossmann-fold domains"/>
    <property type="match status" value="1"/>
</dbReference>
<dbReference type="GO" id="GO:0016616">
    <property type="term" value="F:oxidoreductase activity, acting on the CH-OH group of donors, NAD or NADP as acceptor"/>
    <property type="evidence" value="ECO:0007669"/>
    <property type="project" value="TreeGrafter"/>
</dbReference>
<dbReference type="PANTHER" id="PTHR44229">
    <property type="entry name" value="15-HYDROXYPROSTAGLANDIN DEHYDROGENASE [NAD(+)]"/>
    <property type="match status" value="1"/>
</dbReference>
<comment type="similarity">
    <text evidence="1">Belongs to the short-chain dehydrogenases/reductases (SDR) family.</text>
</comment>
<dbReference type="PANTHER" id="PTHR44229:SF4">
    <property type="entry name" value="15-HYDROXYPROSTAGLANDIN DEHYDROGENASE [NAD(+)]"/>
    <property type="match status" value="1"/>
</dbReference>
<evidence type="ECO:0000256" key="3">
    <source>
        <dbReference type="ARBA" id="ARBA00023002"/>
    </source>
</evidence>
<dbReference type="Gene3D" id="3.40.50.720">
    <property type="entry name" value="NAD(P)-binding Rossmann-like Domain"/>
    <property type="match status" value="1"/>
</dbReference>
<evidence type="ECO:0000256" key="1">
    <source>
        <dbReference type="ARBA" id="ARBA00006484"/>
    </source>
</evidence>
<dbReference type="AlphaFoldDB" id="A0AA40ADB3"/>
<gene>
    <name evidence="4" type="ORF">B0T26DRAFT_370675</name>
</gene>
<dbReference type="Pfam" id="PF00106">
    <property type="entry name" value="adh_short"/>
    <property type="match status" value="1"/>
</dbReference>
<dbReference type="InterPro" id="IPR036291">
    <property type="entry name" value="NAD(P)-bd_dom_sf"/>
</dbReference>
<accession>A0AA40ADB3</accession>
<dbReference type="RefSeq" id="XP_060295090.1">
    <property type="nucleotide sequence ID" value="XM_060434670.1"/>
</dbReference>
<dbReference type="Proteomes" id="UP001172101">
    <property type="component" value="Unassembled WGS sequence"/>
</dbReference>
<dbReference type="InterPro" id="IPR020904">
    <property type="entry name" value="Sc_DH/Rdtase_CS"/>
</dbReference>
<dbReference type="EMBL" id="JAUIRO010000005">
    <property type="protein sequence ID" value="KAK0713768.1"/>
    <property type="molecule type" value="Genomic_DNA"/>
</dbReference>